<evidence type="ECO:0000313" key="2">
    <source>
        <dbReference type="RefSeq" id="XP_012571772.1"/>
    </source>
</evidence>
<protein>
    <submittedName>
        <fullName evidence="2 3">Uncharacterized protein LOC101508050</fullName>
    </submittedName>
</protein>
<dbReference type="PaxDb" id="3827-XP_004502052.1"/>
<dbReference type="KEGG" id="cam:101508050"/>
<dbReference type="Proteomes" id="UP000087171">
    <property type="component" value="Chromosome Ca5"/>
</dbReference>
<dbReference type="InterPro" id="IPR027417">
    <property type="entry name" value="P-loop_NTPase"/>
</dbReference>
<organism evidence="1 2">
    <name type="scientific">Cicer arietinum</name>
    <name type="common">Chickpea</name>
    <name type="synonym">Garbanzo</name>
    <dbReference type="NCBI Taxonomy" id="3827"/>
    <lineage>
        <taxon>Eukaryota</taxon>
        <taxon>Viridiplantae</taxon>
        <taxon>Streptophyta</taxon>
        <taxon>Embryophyta</taxon>
        <taxon>Tracheophyta</taxon>
        <taxon>Spermatophyta</taxon>
        <taxon>Magnoliopsida</taxon>
        <taxon>eudicotyledons</taxon>
        <taxon>Gunneridae</taxon>
        <taxon>Pentapetalae</taxon>
        <taxon>rosids</taxon>
        <taxon>fabids</taxon>
        <taxon>Fabales</taxon>
        <taxon>Fabaceae</taxon>
        <taxon>Papilionoideae</taxon>
        <taxon>50 kb inversion clade</taxon>
        <taxon>NPAAA clade</taxon>
        <taxon>Hologalegina</taxon>
        <taxon>IRL clade</taxon>
        <taxon>Cicereae</taxon>
        <taxon>Cicer</taxon>
    </lineage>
</organism>
<dbReference type="STRING" id="3827.A0A1S3E7H7"/>
<sequence length="557" mass="64205">MASKKPWRIIPRPLLETILNNHAQHHRVHQPLILHGPRGVGKTTLILERLLNNWNKGPHITGYVDFAQTIKAHNGPSFPWDSWSNSPPPNLSDCRKSLDQCLEAMAEKALRLGAITSRQIFTSLNKWHGLTGALRRVLHTPDYNKASPAVLWDRAVFAMLSQCNAEEINRVLGFGEKENSVLSVEEASYFKESVVALKLAKKVIEIQQGWRANAIAHMKRTGNFSRRLTHSSTDWPLLLLDLLSQAAEIDHFQPKLVINNIEVLKHAIENDEFSVSGPLYHDSLIWRIIALGANEQCLPVILVTSDSYYSYEAFLDFGYMEIFISRETFGWTPQEAKMHMVADYFSPSEWNVIAEVLGPNPRHLFELHALKQSNYLQKTTADRTSTFEDIVDAYLAYLQISVVNPALDRALEILQNFAIDVRNGKVSDDKLRFGAPWRHPPHVDDPKLRMEWAKIQLMDFVQCLVNADFGVNYRIEYSEEIFDDPSAVALLQVGLLYAQRDPPFFRPISRGIQRCLVRWLVQQRMQLRFPHLIRFLWHRIIRGRYYRHLMVQVDGKY</sequence>
<accession>A0A1S3E7H7</accession>
<reference evidence="1" key="1">
    <citation type="journal article" date="2013" name="Nat. Biotechnol.">
        <title>Draft genome sequence of chickpea (Cicer arietinum) provides a resource for trait improvement.</title>
        <authorList>
            <person name="Varshney R.K."/>
            <person name="Song C."/>
            <person name="Saxena R.K."/>
            <person name="Azam S."/>
            <person name="Yu S."/>
            <person name="Sharpe A.G."/>
            <person name="Cannon S."/>
            <person name="Baek J."/>
            <person name="Rosen B.D."/>
            <person name="Tar'an B."/>
            <person name="Millan T."/>
            <person name="Zhang X."/>
            <person name="Ramsay L.D."/>
            <person name="Iwata A."/>
            <person name="Wang Y."/>
            <person name="Nelson W."/>
            <person name="Farmer A.D."/>
            <person name="Gaur P.M."/>
            <person name="Soderlund C."/>
            <person name="Penmetsa R.V."/>
            <person name="Xu C."/>
            <person name="Bharti A.K."/>
            <person name="He W."/>
            <person name="Winter P."/>
            <person name="Zhao S."/>
            <person name="Hane J.K."/>
            <person name="Carrasquilla-Garcia N."/>
            <person name="Condie J.A."/>
            <person name="Upadhyaya H.D."/>
            <person name="Luo M.C."/>
            <person name="Thudi M."/>
            <person name="Gowda C.L."/>
            <person name="Singh N.P."/>
            <person name="Lichtenzveig J."/>
            <person name="Gali K.K."/>
            <person name="Rubio J."/>
            <person name="Nadarajan N."/>
            <person name="Dolezel J."/>
            <person name="Bansal K.C."/>
            <person name="Xu X."/>
            <person name="Edwards D."/>
            <person name="Zhang G."/>
            <person name="Kahl G."/>
            <person name="Gil J."/>
            <person name="Singh K.B."/>
            <person name="Datta S.K."/>
            <person name="Jackson S.A."/>
            <person name="Wang J."/>
            <person name="Cook D.R."/>
        </authorList>
    </citation>
    <scope>NUCLEOTIDE SEQUENCE [LARGE SCALE GENOMIC DNA]</scope>
    <source>
        <strain evidence="1">cv. CDC Frontier</strain>
    </source>
</reference>
<dbReference type="SUPFAM" id="SSF52540">
    <property type="entry name" value="P-loop containing nucleoside triphosphate hydrolases"/>
    <property type="match status" value="1"/>
</dbReference>
<reference evidence="2 3" key="2">
    <citation type="submission" date="2025-04" db="UniProtKB">
        <authorList>
            <consortium name="RefSeq"/>
        </authorList>
    </citation>
    <scope>IDENTIFICATION</scope>
    <source>
        <tissue evidence="2 3">Etiolated seedlings</tissue>
    </source>
</reference>
<name>A0A1S3E7H7_CICAR</name>
<dbReference type="PANTHER" id="PTHR36017">
    <property type="entry name" value="EMBRYO DEFECTIVE 1381"/>
    <property type="match status" value="1"/>
</dbReference>
<dbReference type="eggNOG" id="ENOG502QPPK">
    <property type="taxonomic scope" value="Eukaryota"/>
</dbReference>
<dbReference type="OrthoDB" id="1911782at2759"/>
<proteinExistence type="predicted"/>
<dbReference type="GeneID" id="101508050"/>
<keyword evidence="1" id="KW-1185">Reference proteome</keyword>
<evidence type="ECO:0000313" key="1">
    <source>
        <dbReference type="Proteomes" id="UP000087171"/>
    </source>
</evidence>
<dbReference type="RefSeq" id="XP_027190773.1">
    <property type="nucleotide sequence ID" value="XM_027334972.1"/>
</dbReference>
<dbReference type="PANTHER" id="PTHR36017:SF1">
    <property type="entry name" value="EMBRYO DEFECTIVE 1381"/>
    <property type="match status" value="1"/>
</dbReference>
<gene>
    <name evidence="2 3" type="primary">LOC101508050</name>
</gene>
<dbReference type="RefSeq" id="XP_012571772.1">
    <property type="nucleotide sequence ID" value="XM_012716318.2"/>
</dbReference>
<dbReference type="AlphaFoldDB" id="A0A1S3E7H7"/>
<evidence type="ECO:0000313" key="3">
    <source>
        <dbReference type="RefSeq" id="XP_027190773.1"/>
    </source>
</evidence>